<name>A0ABR1AD86_POLSC</name>
<feature type="region of interest" description="Disordered" evidence="1">
    <location>
        <begin position="1"/>
        <end position="50"/>
    </location>
</feature>
<organism evidence="2 3">
    <name type="scientific">Polyplax serrata</name>
    <name type="common">Common mouse louse</name>
    <dbReference type="NCBI Taxonomy" id="468196"/>
    <lineage>
        <taxon>Eukaryota</taxon>
        <taxon>Metazoa</taxon>
        <taxon>Ecdysozoa</taxon>
        <taxon>Arthropoda</taxon>
        <taxon>Hexapoda</taxon>
        <taxon>Insecta</taxon>
        <taxon>Pterygota</taxon>
        <taxon>Neoptera</taxon>
        <taxon>Paraneoptera</taxon>
        <taxon>Psocodea</taxon>
        <taxon>Troctomorpha</taxon>
        <taxon>Phthiraptera</taxon>
        <taxon>Anoplura</taxon>
        <taxon>Polyplacidae</taxon>
        <taxon>Polyplax</taxon>
    </lineage>
</organism>
<gene>
    <name evidence="2" type="ORF">RUM44_005323</name>
</gene>
<dbReference type="EMBL" id="JAWJWF010000053">
    <property type="protein sequence ID" value="KAK6616966.1"/>
    <property type="molecule type" value="Genomic_DNA"/>
</dbReference>
<feature type="region of interest" description="Disordered" evidence="1">
    <location>
        <begin position="242"/>
        <end position="341"/>
    </location>
</feature>
<evidence type="ECO:0000313" key="3">
    <source>
        <dbReference type="Proteomes" id="UP001359485"/>
    </source>
</evidence>
<feature type="compositionally biased region" description="Basic and acidic residues" evidence="1">
    <location>
        <begin position="274"/>
        <end position="300"/>
    </location>
</feature>
<sequence length="341" mass="37254">MSSVEIFSTSNSESEYEPDEEATIGFPDPFIEEHVPSSSPGKCPERGRIGTPCQKAEMRPLFDSEEIAAEQDVQELLAKVKPDACESATVEELKTMIESSALIVRTVACSSKNLKGTFVKSLKDAASVSAVAGRALERRMDPRPTADGHVRRQLEECQAVCLLYKTEMEELRGFKARYEELASKVGGHSCSCSNSGTSADPMADLDLLVEKLVARFQQMGYLPSRNVTPHLCQEEGSVMIGAKTPKDGIAQNKTPKEAPREKKPSKKESRAKKSSKEESRTKQPSKEASRPTETRVEKSTQGKKKTASASKPGKPTPAAKQTSTTPWTEVVKKGMKTTQRG</sequence>
<protein>
    <submittedName>
        <fullName evidence="2">Uncharacterized protein</fullName>
    </submittedName>
</protein>
<feature type="compositionally biased region" description="Basic and acidic residues" evidence="1">
    <location>
        <begin position="254"/>
        <end position="268"/>
    </location>
</feature>
<reference evidence="2 3" key="1">
    <citation type="submission" date="2023-09" db="EMBL/GenBank/DDBJ databases">
        <title>Genomes of two closely related lineages of the louse Polyplax serrata with different host specificities.</title>
        <authorList>
            <person name="Martinu J."/>
            <person name="Tarabai H."/>
            <person name="Stefka J."/>
            <person name="Hypsa V."/>
        </authorList>
    </citation>
    <scope>NUCLEOTIDE SEQUENCE [LARGE SCALE GENOMIC DNA]</scope>
    <source>
        <strain evidence="2">98ZLc_SE</strain>
    </source>
</reference>
<proteinExistence type="predicted"/>
<keyword evidence="3" id="KW-1185">Reference proteome</keyword>
<feature type="compositionally biased region" description="Polar residues" evidence="1">
    <location>
        <begin position="1"/>
        <end position="13"/>
    </location>
</feature>
<dbReference type="Proteomes" id="UP001359485">
    <property type="component" value="Unassembled WGS sequence"/>
</dbReference>
<comment type="caution">
    <text evidence="2">The sequence shown here is derived from an EMBL/GenBank/DDBJ whole genome shotgun (WGS) entry which is preliminary data.</text>
</comment>
<accession>A0ABR1AD86</accession>
<evidence type="ECO:0000313" key="2">
    <source>
        <dbReference type="EMBL" id="KAK6616966.1"/>
    </source>
</evidence>
<evidence type="ECO:0000256" key="1">
    <source>
        <dbReference type="SAM" id="MobiDB-lite"/>
    </source>
</evidence>